<sequence>MTNFFDFAISRLPAATADCRRPAPGEIEAMLQKESFPAALRLLAGSFIALYEGSPEMTALFATRQSRLLCHALLALYFQKCSARETGGGEAALTREDFGHLALQHGLASHSVAYAFFKEALKRGMTRPADRSSDGPDNRPGNGPGKGIVPSAPALAMLAQWYDVHFQALDLLDEGFRASRFIKRSEAMLPHIHPRVSQAFLSHPEVRCPGPLSIIFNWFDAGGLLMDRLIAGIDWERPAEQGRRLTDVETVTQLATSLSLSRIHIGRKLAAAELIGGIGWSGRRGRSALWISQGFYEEYARMQARKLLILDEAFIDFV</sequence>
<accession>A0A1S7TU18</accession>
<evidence type="ECO:0000256" key="1">
    <source>
        <dbReference type="SAM" id="MobiDB-lite"/>
    </source>
</evidence>
<name>A0A1S7TU18_9HYPH</name>
<proteinExistence type="predicted"/>
<keyword evidence="3" id="KW-1185">Reference proteome</keyword>
<dbReference type="AlphaFoldDB" id="A0A1S7TU18"/>
<dbReference type="RefSeq" id="WP_080853907.1">
    <property type="nucleotide sequence ID" value="NZ_LT009776.1"/>
</dbReference>
<comment type="caution">
    <text evidence="2">The sequence shown here is derived from an EMBL/GenBank/DDBJ whole genome shotgun (WGS) entry which is preliminary data.</text>
</comment>
<gene>
    <name evidence="2" type="ORF">AGR7A_Lc110063</name>
</gene>
<organism evidence="2 3">
    <name type="scientific">Agrobacterium deltaense NCPPB 1641</name>
    <dbReference type="NCBI Taxonomy" id="1183425"/>
    <lineage>
        <taxon>Bacteria</taxon>
        <taxon>Pseudomonadati</taxon>
        <taxon>Pseudomonadota</taxon>
        <taxon>Alphaproteobacteria</taxon>
        <taxon>Hyphomicrobiales</taxon>
        <taxon>Rhizobiaceae</taxon>
        <taxon>Rhizobium/Agrobacterium group</taxon>
        <taxon>Agrobacterium</taxon>
    </lineage>
</organism>
<reference evidence="2" key="1">
    <citation type="submission" date="2016-01" db="EMBL/GenBank/DDBJ databases">
        <authorList>
            <person name="Regsiter A."/>
            <person name="william w."/>
        </authorList>
    </citation>
    <scope>NUCLEOTIDE SEQUENCE</scope>
    <source>
        <strain evidence="2">NCPPB 1641</strain>
    </source>
</reference>
<feature type="compositionally biased region" description="Basic and acidic residues" evidence="1">
    <location>
        <begin position="128"/>
        <end position="137"/>
    </location>
</feature>
<feature type="region of interest" description="Disordered" evidence="1">
    <location>
        <begin position="126"/>
        <end position="147"/>
    </location>
</feature>
<evidence type="ECO:0000313" key="2">
    <source>
        <dbReference type="EMBL" id="CVI58089.1"/>
    </source>
</evidence>
<evidence type="ECO:0000313" key="3">
    <source>
        <dbReference type="Proteomes" id="UP000192140"/>
    </source>
</evidence>
<protein>
    <submittedName>
        <fullName evidence="2">Uncharacterized protein</fullName>
    </submittedName>
</protein>
<dbReference type="EMBL" id="FCNP01000032">
    <property type="protein sequence ID" value="CVI58089.1"/>
    <property type="molecule type" value="Genomic_DNA"/>
</dbReference>
<dbReference type="Proteomes" id="UP000192140">
    <property type="component" value="Unassembled WGS sequence"/>
</dbReference>